<reference evidence="1" key="1">
    <citation type="submission" date="2019-09" db="EMBL/GenBank/DDBJ databases">
        <authorList>
            <person name="Rodrigo-Torres L."/>
            <person name="Arahal R. D."/>
            <person name="Lucena T."/>
        </authorList>
    </citation>
    <scope>NUCLEOTIDE SEQUENCE</scope>
    <source>
        <strain evidence="1">ISS653</strain>
    </source>
</reference>
<evidence type="ECO:0000313" key="2">
    <source>
        <dbReference type="Proteomes" id="UP000356253"/>
    </source>
</evidence>
<proteinExistence type="predicted"/>
<comment type="caution">
    <text evidence="1">The sequence shown here is derived from an EMBL/GenBank/DDBJ whole genome shotgun (WGS) entry which is preliminary data.</text>
</comment>
<name>A0AC61YCL5_9FLAO</name>
<protein>
    <submittedName>
        <fullName evidence="1">Uncharacterized protein</fullName>
    </submittedName>
</protein>
<evidence type="ECO:0000313" key="1">
    <source>
        <dbReference type="EMBL" id="VVV02010.1"/>
    </source>
</evidence>
<gene>
    <name evidence="1" type="ORF">FVB9532_03305</name>
</gene>
<dbReference type="Proteomes" id="UP000356253">
    <property type="component" value="Unassembled WGS sequence"/>
</dbReference>
<dbReference type="EMBL" id="CABVMM010000014">
    <property type="protein sequence ID" value="VVV02010.1"/>
    <property type="molecule type" value="Genomic_DNA"/>
</dbReference>
<keyword evidence="2" id="KW-1185">Reference proteome</keyword>
<organism evidence="1 2">
    <name type="scientific">Mesonia oceanica</name>
    <dbReference type="NCBI Taxonomy" id="2687242"/>
    <lineage>
        <taxon>Bacteria</taxon>
        <taxon>Pseudomonadati</taxon>
        <taxon>Bacteroidota</taxon>
        <taxon>Flavobacteriia</taxon>
        <taxon>Flavobacteriales</taxon>
        <taxon>Flavobacteriaceae</taxon>
        <taxon>Mesonia</taxon>
    </lineage>
</organism>
<sequence>MIISNKKVNKKVLVIDLDGTLYRINTFHFFIKYLLNFSLKKLHVKLLYTLLKAIFLRLLKIVNHSKMKFLILKAIKEYDEIDMEGFVSSLKEYRNQLQILEDATFGIKILATAAPDCYAKIIALNERFDVCLATNTPVANYQHDFENVRNVKKQGVVHYLNSIEVNHLDTMVTDHYDDLPLMKISKQVVLVNPSKETKDILKKNQIFFNIV</sequence>
<accession>A0AC61YCL5</accession>